<evidence type="ECO:0000256" key="5">
    <source>
        <dbReference type="ARBA" id="ARBA00022553"/>
    </source>
</evidence>
<sequence>MASKPGVVTRATGGATGSGATAGGSALTGTAGKVTAKAKAESTAAATVKAEAPKVDPAKAPKPATVATAAAGNVSVQGKKDGAKPSQTKVEAPPTAAPEKQKAPVDPFDALASILPSAESVAPPQPVFTGPEVTEAPVPADAKPKETPKPLTTDQALDSLSSGFITSAASSAPTKTEKKDHADIVSACTAGPTIFAPPPAKITQTPPADKKDKMVKVSDDFSLEALLPSASTKDAAAVHPPADKKAKMENVSDFSLESVLDGKVDTKPKAATDASMSLDALSALCDTLPEDVPKPESPKVRPEDIVSEDKLKKEKGVRVGERDDTLPPDYRFDKEELKKRPAPKPEPSMSSGEALDILSGGFMSSSAAPAVQAPVPAPPATVPAPSAAVSAPSAPPAQKSPEGPYIAVCPPAPFPTMEASDDFSLEGALSACTAKKVESSAVPPAADKKDKTGQDASMSLDALSALCDTLPEDVPKPESPKVRPEDIVSEDKLKKEKGVRVGERDDTLPPDYRFDKEELKKRPAPKPEPSMSSGEALDILSGGFMSSSAAPVVQAPVRAHPTPTVEVLVEDLSALDTLSADFAAPAKAPRVHASAPPPTQTRPEAKSIPFDALSALSDTLVDDTPKPEPPKLKAEDLVSEDKLKKEKGVRVGERDDTLPPGYRFDKEELKKRPAPKPEPSMSSGEALDILSGGFMSSSAAPAVQAPVPTPSSAVSAPSTTVPAATVPAPSAPPAQPSPDFALDALADDFVTSAAAPAVKSACVPMETTPQLAAGAGGAVDPLGALDALSDTLKDIKPVPQPAPTPLKDVVKEKKVVEERLIKMGERDDSLPPEYRPREEDRKKMEEEMKKAGPPKKTMDEKTALDLLSSDFILAPADPPPAASAGAASKLEAAAPESEPQKPMAGPVLQTLSDTLLPGSLESKSNTDKPKGKSKSKSRSKKQQPEEPPAATLPSAKTGSDVVATSTSKGRKS</sequence>
<evidence type="ECO:0000256" key="12">
    <source>
        <dbReference type="SAM" id="MobiDB-lite"/>
    </source>
</evidence>
<feature type="region of interest" description="Disordered" evidence="12">
    <location>
        <begin position="287"/>
        <end position="420"/>
    </location>
</feature>
<evidence type="ECO:0000313" key="13">
    <source>
        <dbReference type="Ensembl" id="ENSTRUP00000082310.1"/>
    </source>
</evidence>
<dbReference type="GO" id="GO:0005737">
    <property type="term" value="C:cytoplasm"/>
    <property type="evidence" value="ECO:0007669"/>
    <property type="project" value="TreeGrafter"/>
</dbReference>
<dbReference type="Proteomes" id="UP000005226">
    <property type="component" value="Chromosome 19"/>
</dbReference>
<keyword evidence="14" id="KW-1185">Reference proteome</keyword>
<keyword evidence="7" id="KW-0789">Thiol protease inhibitor</keyword>
<keyword evidence="10" id="KW-0007">Acetylation</keyword>
<evidence type="ECO:0000256" key="11">
    <source>
        <dbReference type="ARBA" id="ARBA00033013"/>
    </source>
</evidence>
<feature type="compositionally biased region" description="Low complexity" evidence="12">
    <location>
        <begin position="364"/>
        <end position="374"/>
    </location>
</feature>
<feature type="region of interest" description="Disordered" evidence="12">
    <location>
        <begin position="1"/>
        <end position="160"/>
    </location>
</feature>
<evidence type="ECO:0000256" key="4">
    <source>
        <dbReference type="ARBA" id="ARBA00022499"/>
    </source>
</evidence>
<dbReference type="GeneTree" id="ENSGT00390000002993"/>
<feature type="region of interest" description="Disordered" evidence="12">
    <location>
        <begin position="820"/>
        <end position="972"/>
    </location>
</feature>
<keyword evidence="8" id="KW-0677">Repeat</keyword>
<dbReference type="GO" id="GO:0010859">
    <property type="term" value="F:calcium-dependent cysteine-type endopeptidase inhibitor activity"/>
    <property type="evidence" value="ECO:0007669"/>
    <property type="project" value="TreeGrafter"/>
</dbReference>
<comment type="function">
    <text evidence="1">Specific inhibition of calpain (calcium-dependent cysteine protease). Plays a key role in postmortem tenderization of meat and have been proposed to be involved in muscle protein degradation in living tissue.</text>
</comment>
<evidence type="ECO:0000256" key="10">
    <source>
        <dbReference type="ARBA" id="ARBA00022990"/>
    </source>
</evidence>
<keyword evidence="5" id="KW-0597">Phosphoprotein</keyword>
<feature type="compositionally biased region" description="Basic and acidic residues" evidence="12">
    <location>
        <begin position="623"/>
        <end position="671"/>
    </location>
</feature>
<evidence type="ECO:0000256" key="2">
    <source>
        <dbReference type="ARBA" id="ARBA00009487"/>
    </source>
</evidence>
<feature type="region of interest" description="Disordered" evidence="12">
    <location>
        <begin position="435"/>
        <end position="538"/>
    </location>
</feature>
<reference evidence="13 14" key="1">
    <citation type="journal article" date="2011" name="Genome Biol. Evol.">
        <title>Integration of the genetic map and genome assembly of fugu facilitates insights into distinct features of genome evolution in teleosts and mammals.</title>
        <authorList>
            <person name="Kai W."/>
            <person name="Kikuchi K."/>
            <person name="Tohari S."/>
            <person name="Chew A.K."/>
            <person name="Tay A."/>
            <person name="Fujiwara A."/>
            <person name="Hosoya S."/>
            <person name="Suetake H."/>
            <person name="Naruse K."/>
            <person name="Brenner S."/>
            <person name="Suzuki Y."/>
            <person name="Venkatesh B."/>
        </authorList>
    </citation>
    <scope>NUCLEOTIDE SEQUENCE [LARGE SCALE GENOMIC DNA]</scope>
</reference>
<keyword evidence="4" id="KW-1017">Isopeptide bond</keyword>
<dbReference type="Pfam" id="PF00748">
    <property type="entry name" value="Calpain_inhib"/>
    <property type="match status" value="4"/>
</dbReference>
<gene>
    <name evidence="13" type="primary">cast</name>
</gene>
<dbReference type="Ensembl" id="ENSTRUT00000066969.1">
    <property type="protein sequence ID" value="ENSTRUP00000082310.1"/>
    <property type="gene ID" value="ENSTRUG00000014934.3"/>
</dbReference>
<dbReference type="InterPro" id="IPR026998">
    <property type="entry name" value="Calpastatin"/>
</dbReference>
<feature type="compositionally biased region" description="Polar residues" evidence="12">
    <location>
        <begin position="150"/>
        <end position="160"/>
    </location>
</feature>
<feature type="compositionally biased region" description="Low complexity" evidence="12">
    <location>
        <begin position="23"/>
        <end position="50"/>
    </location>
</feature>
<feature type="compositionally biased region" description="Basic and acidic residues" evidence="12">
    <location>
        <begin position="291"/>
        <end position="339"/>
    </location>
</feature>
<feature type="compositionally biased region" description="Low complexity" evidence="12">
    <location>
        <begin position="61"/>
        <end position="71"/>
    </location>
</feature>
<proteinExistence type="inferred from homology"/>
<dbReference type="InParanoid" id="A0A674P9H6"/>
<evidence type="ECO:0000256" key="7">
    <source>
        <dbReference type="ARBA" id="ARBA00022704"/>
    </source>
</evidence>
<accession>A0A674P9H6</accession>
<dbReference type="InterPro" id="IPR001259">
    <property type="entry name" value="Prot_inh_calpain"/>
</dbReference>
<name>A0A674P9H6_TAKRU</name>
<feature type="region of interest" description="Disordered" evidence="12">
    <location>
        <begin position="619"/>
        <end position="685"/>
    </location>
</feature>
<evidence type="ECO:0000256" key="3">
    <source>
        <dbReference type="ARBA" id="ARBA00017619"/>
    </source>
</evidence>
<feature type="compositionally biased region" description="Low complexity" evidence="12">
    <location>
        <begin position="700"/>
        <end position="728"/>
    </location>
</feature>
<feature type="compositionally biased region" description="Low complexity" evidence="12">
    <location>
        <begin position="1"/>
        <end position="13"/>
    </location>
</feature>
<evidence type="ECO:0000256" key="1">
    <source>
        <dbReference type="ARBA" id="ARBA00002637"/>
    </source>
</evidence>
<feature type="region of interest" description="Disordered" evidence="12">
    <location>
        <begin position="700"/>
        <end position="740"/>
    </location>
</feature>
<reference evidence="13" key="3">
    <citation type="submission" date="2025-09" db="UniProtKB">
        <authorList>
            <consortium name="Ensembl"/>
        </authorList>
    </citation>
    <scope>IDENTIFICATION</scope>
</reference>
<feature type="compositionally biased region" description="Low complexity" evidence="12">
    <location>
        <begin position="882"/>
        <end position="897"/>
    </location>
</feature>
<feature type="region of interest" description="Disordered" evidence="12">
    <location>
        <begin position="586"/>
        <end position="606"/>
    </location>
</feature>
<feature type="compositionally biased region" description="Basic residues" evidence="12">
    <location>
        <begin position="931"/>
        <end position="941"/>
    </location>
</feature>
<evidence type="ECO:0000256" key="9">
    <source>
        <dbReference type="ARBA" id="ARBA00022843"/>
    </source>
</evidence>
<feature type="compositionally biased region" description="Basic and acidic residues" evidence="12">
    <location>
        <begin position="473"/>
        <end position="521"/>
    </location>
</feature>
<comment type="similarity">
    <text evidence="2">Belongs to the protease inhibitor I27 (calpastatin) family.</text>
</comment>
<dbReference type="AlphaFoldDB" id="A0A674P9H6"/>
<feature type="compositionally biased region" description="Polar residues" evidence="12">
    <location>
        <begin position="954"/>
        <end position="972"/>
    </location>
</feature>
<dbReference type="OMA" id="LECHGQG"/>
<keyword evidence="6" id="KW-0646">Protease inhibitor</keyword>
<reference evidence="13" key="2">
    <citation type="submission" date="2025-08" db="UniProtKB">
        <authorList>
            <consortium name="Ensembl"/>
        </authorList>
    </citation>
    <scope>IDENTIFICATION</scope>
</reference>
<evidence type="ECO:0000256" key="8">
    <source>
        <dbReference type="ARBA" id="ARBA00022737"/>
    </source>
</evidence>
<evidence type="ECO:0000313" key="14">
    <source>
        <dbReference type="Proteomes" id="UP000005226"/>
    </source>
</evidence>
<feature type="compositionally biased region" description="Basic and acidic residues" evidence="12">
    <location>
        <begin position="820"/>
        <end position="863"/>
    </location>
</feature>
<dbReference type="PANTHER" id="PTHR10077:SF0">
    <property type="entry name" value="CALPASTATIN"/>
    <property type="match status" value="1"/>
</dbReference>
<feature type="region of interest" description="Disordered" evidence="12">
    <location>
        <begin position="190"/>
        <end position="213"/>
    </location>
</feature>
<keyword evidence="9" id="KW-0832">Ubl conjugation</keyword>
<organism evidence="13 14">
    <name type="scientific">Takifugu rubripes</name>
    <name type="common">Japanese pufferfish</name>
    <name type="synonym">Fugu rubripes</name>
    <dbReference type="NCBI Taxonomy" id="31033"/>
    <lineage>
        <taxon>Eukaryota</taxon>
        <taxon>Metazoa</taxon>
        <taxon>Chordata</taxon>
        <taxon>Craniata</taxon>
        <taxon>Vertebrata</taxon>
        <taxon>Euteleostomi</taxon>
        <taxon>Actinopterygii</taxon>
        <taxon>Neopterygii</taxon>
        <taxon>Teleostei</taxon>
        <taxon>Neoteleostei</taxon>
        <taxon>Acanthomorphata</taxon>
        <taxon>Eupercaria</taxon>
        <taxon>Tetraodontiformes</taxon>
        <taxon>Tetradontoidea</taxon>
        <taxon>Tetraodontidae</taxon>
        <taxon>Takifugu</taxon>
    </lineage>
</organism>
<feature type="compositionally biased region" description="Low complexity" evidence="12">
    <location>
        <begin position="383"/>
        <end position="392"/>
    </location>
</feature>
<evidence type="ECO:0000256" key="6">
    <source>
        <dbReference type="ARBA" id="ARBA00022690"/>
    </source>
</evidence>
<protein>
    <recommendedName>
        <fullName evidence="3">Calpastatin</fullName>
    </recommendedName>
    <alternativeName>
        <fullName evidence="11">Calpain inhibitor</fullName>
    </alternativeName>
</protein>
<dbReference type="PANTHER" id="PTHR10077">
    <property type="entry name" value="CALPASTATIN"/>
    <property type="match status" value="1"/>
</dbReference>